<name>A0A926DJR7_9FIRM</name>
<dbReference type="EMBL" id="JACRSU010000001">
    <property type="protein sequence ID" value="MBC8540205.1"/>
    <property type="molecule type" value="Genomic_DNA"/>
</dbReference>
<feature type="domain" description="Copper amine oxidase-like N-terminal" evidence="2">
    <location>
        <begin position="36"/>
        <end position="80"/>
    </location>
</feature>
<dbReference type="Proteomes" id="UP000611762">
    <property type="component" value="Unassembled WGS sequence"/>
</dbReference>
<protein>
    <recommendedName>
        <fullName evidence="2">Copper amine oxidase-like N-terminal domain-containing protein</fullName>
    </recommendedName>
</protein>
<keyword evidence="1" id="KW-0732">Signal</keyword>
<gene>
    <name evidence="3" type="ORF">H8698_04355</name>
</gene>
<sequence length="223" mass="23787">MKKFIGGFLAGAILFGTAGALAATYVATPAGFPVLVNGSEFTSDPPAMVINDRTYLPLRAMGDALGVPVTWNAELNRAEVGTSSLPQEKTTFSVGETWTVDGQWSLTIDSVTATEYRNQFSDKNPAAVYFISYTYKNLGYEDQFGILDGLFLTIDDTVVDSAGVMGYSYPALVTNQPKETPVGATCKAETCIGVDNAGNFMLMVSKYDGTGTKQSAAFSLEVQ</sequence>
<evidence type="ECO:0000259" key="2">
    <source>
        <dbReference type="Pfam" id="PF07833"/>
    </source>
</evidence>
<proteinExistence type="predicted"/>
<dbReference type="RefSeq" id="WP_249311319.1">
    <property type="nucleotide sequence ID" value="NZ_JACRSU010000001.1"/>
</dbReference>
<reference evidence="3" key="1">
    <citation type="submission" date="2020-08" db="EMBL/GenBank/DDBJ databases">
        <title>Genome public.</title>
        <authorList>
            <person name="Liu C."/>
            <person name="Sun Q."/>
        </authorList>
    </citation>
    <scope>NUCLEOTIDE SEQUENCE</scope>
    <source>
        <strain evidence="3">H8</strain>
    </source>
</reference>
<organism evidence="3 4">
    <name type="scientific">Congzhengia minquanensis</name>
    <dbReference type="NCBI Taxonomy" id="2763657"/>
    <lineage>
        <taxon>Bacteria</taxon>
        <taxon>Bacillati</taxon>
        <taxon>Bacillota</taxon>
        <taxon>Clostridia</taxon>
        <taxon>Eubacteriales</taxon>
        <taxon>Oscillospiraceae</taxon>
        <taxon>Congzhengia</taxon>
    </lineage>
</organism>
<feature type="signal peptide" evidence="1">
    <location>
        <begin position="1"/>
        <end position="22"/>
    </location>
</feature>
<keyword evidence="4" id="KW-1185">Reference proteome</keyword>
<dbReference type="SUPFAM" id="SSF55383">
    <property type="entry name" value="Copper amine oxidase, domain N"/>
    <property type="match status" value="1"/>
</dbReference>
<dbReference type="Gene3D" id="3.30.457.10">
    <property type="entry name" value="Copper amine oxidase-like, N-terminal domain"/>
    <property type="match status" value="1"/>
</dbReference>
<evidence type="ECO:0000313" key="4">
    <source>
        <dbReference type="Proteomes" id="UP000611762"/>
    </source>
</evidence>
<dbReference type="AlphaFoldDB" id="A0A926DJR7"/>
<dbReference type="InterPro" id="IPR012854">
    <property type="entry name" value="Cu_amine_oxidase-like_N"/>
</dbReference>
<dbReference type="InterPro" id="IPR036582">
    <property type="entry name" value="Mao_N_sf"/>
</dbReference>
<comment type="caution">
    <text evidence="3">The sequence shown here is derived from an EMBL/GenBank/DDBJ whole genome shotgun (WGS) entry which is preliminary data.</text>
</comment>
<feature type="chain" id="PRO_5037135154" description="Copper amine oxidase-like N-terminal domain-containing protein" evidence="1">
    <location>
        <begin position="23"/>
        <end position="223"/>
    </location>
</feature>
<evidence type="ECO:0000256" key="1">
    <source>
        <dbReference type="SAM" id="SignalP"/>
    </source>
</evidence>
<evidence type="ECO:0000313" key="3">
    <source>
        <dbReference type="EMBL" id="MBC8540205.1"/>
    </source>
</evidence>
<dbReference type="Pfam" id="PF07833">
    <property type="entry name" value="Cu_amine_oxidN1"/>
    <property type="match status" value="1"/>
</dbReference>
<accession>A0A926DJR7</accession>